<evidence type="ECO:0000313" key="5">
    <source>
        <dbReference type="EMBL" id="XDK32049.1"/>
    </source>
</evidence>
<dbReference type="Pfam" id="PF00440">
    <property type="entry name" value="TetR_N"/>
    <property type="match status" value="1"/>
</dbReference>
<dbReference type="InterPro" id="IPR001647">
    <property type="entry name" value="HTH_TetR"/>
</dbReference>
<dbReference type="Gene3D" id="1.10.357.10">
    <property type="entry name" value="Tetracycline Repressor, domain 2"/>
    <property type="match status" value="1"/>
</dbReference>
<dbReference type="GO" id="GO:0003677">
    <property type="term" value="F:DNA binding"/>
    <property type="evidence" value="ECO:0007669"/>
    <property type="project" value="UniProtKB-UniRule"/>
</dbReference>
<feature type="DNA-binding region" description="H-T-H motif" evidence="3">
    <location>
        <begin position="34"/>
        <end position="53"/>
    </location>
</feature>
<evidence type="ECO:0000256" key="3">
    <source>
        <dbReference type="PROSITE-ProRule" id="PRU00335"/>
    </source>
</evidence>
<keyword evidence="1" id="KW-0678">Repressor</keyword>
<dbReference type="SUPFAM" id="SSF46689">
    <property type="entry name" value="Homeodomain-like"/>
    <property type="match status" value="1"/>
</dbReference>
<name>A0AB39HIY0_9BACI</name>
<evidence type="ECO:0000256" key="2">
    <source>
        <dbReference type="ARBA" id="ARBA00023125"/>
    </source>
</evidence>
<dbReference type="RefSeq" id="WP_368652772.1">
    <property type="nucleotide sequence ID" value="NZ_CP162599.1"/>
</dbReference>
<dbReference type="PRINTS" id="PR00455">
    <property type="entry name" value="HTHTETR"/>
</dbReference>
<dbReference type="InterPro" id="IPR009057">
    <property type="entry name" value="Homeodomain-like_sf"/>
</dbReference>
<evidence type="ECO:0000256" key="1">
    <source>
        <dbReference type="ARBA" id="ARBA00022491"/>
    </source>
</evidence>
<reference evidence="5" key="1">
    <citation type="submission" date="2024-07" db="EMBL/GenBank/DDBJ databases">
        <title>Halotolerant mesophilic bacterium Ornithinibacillus sp. 4-3, sp. nov., isolated from soil.</title>
        <authorList>
            <person name="Sidarenka A.V."/>
            <person name="Guliayeva D.E."/>
            <person name="Leanovich S.I."/>
            <person name="Hileuskaya K.S."/>
            <person name="Akhremchuk A.E."/>
            <person name="Sikolenko M.A."/>
            <person name="Valentovich L.N."/>
        </authorList>
    </citation>
    <scope>NUCLEOTIDE SEQUENCE</scope>
    <source>
        <strain evidence="5">4-3</strain>
    </source>
</reference>
<dbReference type="AlphaFoldDB" id="A0AB39HIY0"/>
<proteinExistence type="predicted"/>
<dbReference type="PANTHER" id="PTHR43479">
    <property type="entry name" value="ACREF/ENVCD OPERON REPRESSOR-RELATED"/>
    <property type="match status" value="1"/>
</dbReference>
<dbReference type="InterPro" id="IPR050624">
    <property type="entry name" value="HTH-type_Tx_Regulator"/>
</dbReference>
<sequence length="190" mass="22451">MIYNTQNPVALQSQKWLVEALLALMREKPYRDIKIKDITNKAQVDRSTFYRNFSSKEDILNLHVRQLAETYVKRLKAHKTLSMETVAQILITLCFENIQFLTLLRKEGLSYFVLNHFNEKLPAIQKILADRFDYQIHPDYVQYALAFNAGGMWNMLMMWIDNGMKEDISYLIKGFEEIAKFNAMRADKRE</sequence>
<organism evidence="5">
    <name type="scientific">Ornithinibacillus sp. 4-3</name>
    <dbReference type="NCBI Taxonomy" id="3231488"/>
    <lineage>
        <taxon>Bacteria</taxon>
        <taxon>Bacillati</taxon>
        <taxon>Bacillota</taxon>
        <taxon>Bacilli</taxon>
        <taxon>Bacillales</taxon>
        <taxon>Bacillaceae</taxon>
        <taxon>Ornithinibacillus</taxon>
    </lineage>
</organism>
<keyword evidence="2 3" id="KW-0238">DNA-binding</keyword>
<protein>
    <submittedName>
        <fullName evidence="5">TetR/AcrR family transcriptional regulator</fullName>
    </submittedName>
</protein>
<accession>A0AB39HIY0</accession>
<dbReference type="EMBL" id="CP162599">
    <property type="protein sequence ID" value="XDK32049.1"/>
    <property type="molecule type" value="Genomic_DNA"/>
</dbReference>
<gene>
    <name evidence="5" type="ORF">AB4Y30_13665</name>
</gene>
<dbReference type="PROSITE" id="PS50977">
    <property type="entry name" value="HTH_TETR_2"/>
    <property type="match status" value="1"/>
</dbReference>
<dbReference type="PANTHER" id="PTHR43479:SF11">
    <property type="entry name" value="ACREF_ENVCD OPERON REPRESSOR-RELATED"/>
    <property type="match status" value="1"/>
</dbReference>
<evidence type="ECO:0000259" key="4">
    <source>
        <dbReference type="PROSITE" id="PS50977"/>
    </source>
</evidence>
<feature type="domain" description="HTH tetR-type" evidence="4">
    <location>
        <begin position="11"/>
        <end position="71"/>
    </location>
</feature>